<protein>
    <submittedName>
        <fullName evidence="3">Uncharacterized protein</fullName>
    </submittedName>
</protein>
<evidence type="ECO:0000313" key="4">
    <source>
        <dbReference type="Proteomes" id="UP000244309"/>
    </source>
</evidence>
<feature type="compositionally biased region" description="Acidic residues" evidence="1">
    <location>
        <begin position="177"/>
        <end position="190"/>
    </location>
</feature>
<sequence length="234" mass="24132">MLFKSVLLFTGLTVADSITGCHYHGATYFCQDTDGSEGFVTPGPTASTDAPDSYTDCHLHGAQTFCIGDDDEHRFILGSSTPALSTSSGEFHPDAQSGAGATASDAIENCHFHGEDFFCEDHLGNHGEVSPAPTASSEAEKSYTGCHAHGTGTFCFDSESSEVEFFPDGRPAHSDEWLDENTNLDDDDDSSSSSAAASSSGGSGGSSSTDSDDAGSKAGFYGAAGFALLVAGLF</sequence>
<evidence type="ECO:0000256" key="1">
    <source>
        <dbReference type="SAM" id="MobiDB-lite"/>
    </source>
</evidence>
<keyword evidence="2" id="KW-0732">Signal</keyword>
<name>A0A2V1ATC3_9ASCO</name>
<reference evidence="3 4" key="1">
    <citation type="submission" date="2017-12" db="EMBL/GenBank/DDBJ databases">
        <title>Genome Sequence of a Multidrug-Resistant Candida haemulonii Isolate from a Patient with Chronic Leg Ulcers in Israel.</title>
        <authorList>
            <person name="Chow N.A."/>
            <person name="Gade L."/>
            <person name="Batra D."/>
            <person name="Rowe L.A."/>
            <person name="Ben-Ami R."/>
            <person name="Loparev V.N."/>
            <person name="Litvintseva A.P."/>
        </authorList>
    </citation>
    <scope>NUCLEOTIDE SEQUENCE [LARGE SCALE GENOMIC DNA]</scope>
    <source>
        <strain evidence="3 4">B11899</strain>
    </source>
</reference>
<feature type="region of interest" description="Disordered" evidence="1">
    <location>
        <begin position="167"/>
        <end position="214"/>
    </location>
</feature>
<accession>A0A2V1ATC3</accession>
<dbReference type="GeneID" id="37005353"/>
<dbReference type="Proteomes" id="UP000244309">
    <property type="component" value="Unassembled WGS sequence"/>
</dbReference>
<feature type="chain" id="PRO_5015976619" evidence="2">
    <location>
        <begin position="18"/>
        <end position="234"/>
    </location>
</feature>
<feature type="compositionally biased region" description="Low complexity" evidence="1">
    <location>
        <begin position="191"/>
        <end position="200"/>
    </location>
</feature>
<evidence type="ECO:0000313" key="3">
    <source>
        <dbReference type="EMBL" id="PVH21055.1"/>
    </source>
</evidence>
<dbReference type="OrthoDB" id="448280at2759"/>
<dbReference type="AlphaFoldDB" id="A0A2V1ATC3"/>
<gene>
    <name evidence="3" type="ORF">CXQ85_000020</name>
</gene>
<evidence type="ECO:0000256" key="2">
    <source>
        <dbReference type="SAM" id="SignalP"/>
    </source>
</evidence>
<organism evidence="3 4">
    <name type="scientific">Candidozyma haemuli</name>
    <dbReference type="NCBI Taxonomy" id="45357"/>
    <lineage>
        <taxon>Eukaryota</taxon>
        <taxon>Fungi</taxon>
        <taxon>Dikarya</taxon>
        <taxon>Ascomycota</taxon>
        <taxon>Saccharomycotina</taxon>
        <taxon>Pichiomycetes</taxon>
        <taxon>Metschnikowiaceae</taxon>
        <taxon>Candidozyma</taxon>
    </lineage>
</organism>
<keyword evidence="4" id="KW-1185">Reference proteome</keyword>
<dbReference type="EMBL" id="PKFO01000005">
    <property type="protein sequence ID" value="PVH21055.1"/>
    <property type="molecule type" value="Genomic_DNA"/>
</dbReference>
<dbReference type="VEuPathDB" id="FungiDB:CXQ85_000020"/>
<feature type="signal peptide" evidence="2">
    <location>
        <begin position="1"/>
        <end position="17"/>
    </location>
</feature>
<proteinExistence type="predicted"/>
<dbReference type="RefSeq" id="XP_025341995.1">
    <property type="nucleotide sequence ID" value="XM_025483780.1"/>
</dbReference>
<comment type="caution">
    <text evidence="3">The sequence shown here is derived from an EMBL/GenBank/DDBJ whole genome shotgun (WGS) entry which is preliminary data.</text>
</comment>